<protein>
    <submittedName>
        <fullName evidence="4">CDP-alcohol phosphatidyltransferase</fullName>
    </submittedName>
</protein>
<keyword evidence="1 2" id="KW-0808">Transferase</keyword>
<dbReference type="GO" id="GO:0016780">
    <property type="term" value="F:phosphotransferase activity, for other substituted phosphate groups"/>
    <property type="evidence" value="ECO:0007669"/>
    <property type="project" value="InterPro"/>
</dbReference>
<comment type="similarity">
    <text evidence="2">Belongs to the CDP-alcohol phosphatidyltransferase class-I family.</text>
</comment>
<sequence>MNITAFRYKFVRYLEPIAEVCKRAGLSPNIITILSIIAGLGCAICYILHNFIAGSILLFCSAILDLVDGSVARMSGRETPFGAVFDWIADKYVDTIVLLGVGLSGISIISDIFGVSHLWDFAIVAIAIIGSMMNTFIKPVTYAEIGFTKRVDGKIDDPLEGIGFFGRPETVLVLILGGISGFIWISVLIIAVCTNLSALQRIIYLYRKFS</sequence>
<dbReference type="GeneID" id="97611147"/>
<dbReference type="InterPro" id="IPR048254">
    <property type="entry name" value="CDP_ALCOHOL_P_TRANSF_CS"/>
</dbReference>
<feature type="transmembrane region" description="Helical" evidence="3">
    <location>
        <begin position="30"/>
        <end position="49"/>
    </location>
</feature>
<feature type="transmembrane region" description="Helical" evidence="3">
    <location>
        <begin position="171"/>
        <end position="199"/>
    </location>
</feature>
<keyword evidence="3" id="KW-0472">Membrane</keyword>
<dbReference type="Pfam" id="PF01066">
    <property type="entry name" value="CDP-OH_P_transf"/>
    <property type="match status" value="1"/>
</dbReference>
<feature type="transmembrane region" description="Helical" evidence="3">
    <location>
        <begin position="95"/>
        <end position="113"/>
    </location>
</feature>
<dbReference type="GO" id="GO:0008654">
    <property type="term" value="P:phospholipid biosynthetic process"/>
    <property type="evidence" value="ECO:0007669"/>
    <property type="project" value="InterPro"/>
</dbReference>
<dbReference type="AlphaFoldDB" id="A0A2V2NF13"/>
<dbReference type="RefSeq" id="WP_109940410.1">
    <property type="nucleotide sequence ID" value="NZ_CP176366.1"/>
</dbReference>
<keyword evidence="3" id="KW-1133">Transmembrane helix</keyword>
<dbReference type="Gene3D" id="1.20.120.1760">
    <property type="match status" value="1"/>
</dbReference>
<keyword evidence="5" id="KW-1185">Reference proteome</keyword>
<accession>A0A2V2NF13</accession>
<gene>
    <name evidence="4" type="ORF">DLD82_07050</name>
</gene>
<feature type="transmembrane region" description="Helical" evidence="3">
    <location>
        <begin position="118"/>
        <end position="137"/>
    </location>
</feature>
<dbReference type="InterPro" id="IPR000462">
    <property type="entry name" value="CDP-OH_P_trans"/>
</dbReference>
<evidence type="ECO:0000256" key="2">
    <source>
        <dbReference type="RuleBase" id="RU003750"/>
    </source>
</evidence>
<proteinExistence type="inferred from homology"/>
<dbReference type="PROSITE" id="PS00379">
    <property type="entry name" value="CDP_ALCOHOL_P_TRANSF"/>
    <property type="match status" value="1"/>
</dbReference>
<dbReference type="GO" id="GO:0016020">
    <property type="term" value="C:membrane"/>
    <property type="evidence" value="ECO:0007669"/>
    <property type="project" value="InterPro"/>
</dbReference>
<comment type="caution">
    <text evidence="4">The sequence shown here is derived from an EMBL/GenBank/DDBJ whole genome shotgun (WGS) entry which is preliminary data.</text>
</comment>
<evidence type="ECO:0000313" key="4">
    <source>
        <dbReference type="EMBL" id="PWR74977.1"/>
    </source>
</evidence>
<dbReference type="Proteomes" id="UP000245934">
    <property type="component" value="Unassembled WGS sequence"/>
</dbReference>
<evidence type="ECO:0000256" key="1">
    <source>
        <dbReference type="ARBA" id="ARBA00022679"/>
    </source>
</evidence>
<dbReference type="OrthoDB" id="9904at2157"/>
<organism evidence="4 5">
    <name type="scientific">Methanospirillum stamsii</name>
    <dbReference type="NCBI Taxonomy" id="1277351"/>
    <lineage>
        <taxon>Archaea</taxon>
        <taxon>Methanobacteriati</taxon>
        <taxon>Methanobacteriota</taxon>
        <taxon>Stenosarchaea group</taxon>
        <taxon>Methanomicrobia</taxon>
        <taxon>Methanomicrobiales</taxon>
        <taxon>Methanospirillaceae</taxon>
        <taxon>Methanospirillum</taxon>
    </lineage>
</organism>
<evidence type="ECO:0000313" key="5">
    <source>
        <dbReference type="Proteomes" id="UP000245934"/>
    </source>
</evidence>
<dbReference type="EMBL" id="QGMZ01000014">
    <property type="protein sequence ID" value="PWR74977.1"/>
    <property type="molecule type" value="Genomic_DNA"/>
</dbReference>
<reference evidence="4 5" key="1">
    <citation type="submission" date="2018-05" db="EMBL/GenBank/DDBJ databases">
        <title>Draft genome of Methanospirillum stamsii Pt1.</title>
        <authorList>
            <person name="Dueholm M.S."/>
            <person name="Nielsen P.H."/>
            <person name="Bakmann L.F."/>
            <person name="Otzen D.E."/>
        </authorList>
    </citation>
    <scope>NUCLEOTIDE SEQUENCE [LARGE SCALE GENOMIC DNA]</scope>
    <source>
        <strain evidence="4 5">Pt1</strain>
    </source>
</reference>
<name>A0A2V2NF13_9EURY</name>
<keyword evidence="3" id="KW-0812">Transmembrane</keyword>
<evidence type="ECO:0000256" key="3">
    <source>
        <dbReference type="SAM" id="Phobius"/>
    </source>
</evidence>
<dbReference type="InterPro" id="IPR043130">
    <property type="entry name" value="CDP-OH_PTrfase_TM_dom"/>
</dbReference>